<dbReference type="GO" id="GO:0031417">
    <property type="term" value="C:NatC complex"/>
    <property type="evidence" value="ECO:0007669"/>
    <property type="project" value="TreeGrafter"/>
</dbReference>
<dbReference type="InterPro" id="IPR016181">
    <property type="entry name" value="Acyl_CoA_acyltransferase"/>
</dbReference>
<dbReference type="Proteomes" id="UP000789390">
    <property type="component" value="Unassembled WGS sequence"/>
</dbReference>
<comment type="subcellular location">
    <subcellularLocation>
        <location evidence="2">Cytoplasm</location>
    </subcellularLocation>
    <subcellularLocation>
        <location evidence="1">Nucleus</location>
    </subcellularLocation>
</comment>
<name>A0A8J2WN02_9CRUS</name>
<dbReference type="PANTHER" id="PTHR45896:SF1">
    <property type="entry name" value="N-ALPHA-ACETYLTRANSFERASE 30"/>
    <property type="match status" value="1"/>
</dbReference>
<dbReference type="EMBL" id="CAKKLH010000292">
    <property type="protein sequence ID" value="CAH0109254.1"/>
    <property type="molecule type" value="Genomic_DNA"/>
</dbReference>
<evidence type="ECO:0000256" key="13">
    <source>
        <dbReference type="ARBA" id="ARBA00066994"/>
    </source>
</evidence>
<comment type="similarity">
    <text evidence="7">Belongs to the acetyltransferase family. MAK3 subfamily.</text>
</comment>
<dbReference type="GO" id="GO:0005634">
    <property type="term" value="C:nucleus"/>
    <property type="evidence" value="ECO:0007669"/>
    <property type="project" value="UniProtKB-SubCell"/>
</dbReference>
<keyword evidence="3" id="KW-0963">Cytoplasm</keyword>
<dbReference type="InterPro" id="IPR000182">
    <property type="entry name" value="GNAT_dom"/>
</dbReference>
<comment type="catalytic activity">
    <reaction evidence="11">
        <text>N-terminal L-methionyl-L-phenylalanyl-[protein] + acetyl-CoA = N-terminal N(alpha)-acetyl-L-methionyl-L-phenylalanyl-[protein] + CoA + H(+)</text>
        <dbReference type="Rhea" id="RHEA:50528"/>
        <dbReference type="Rhea" id="RHEA-COMP:12715"/>
        <dbReference type="Rhea" id="RHEA-COMP:12716"/>
        <dbReference type="ChEBI" id="CHEBI:15378"/>
        <dbReference type="ChEBI" id="CHEBI:57287"/>
        <dbReference type="ChEBI" id="CHEBI:57288"/>
        <dbReference type="ChEBI" id="CHEBI:133382"/>
        <dbReference type="ChEBI" id="CHEBI:133383"/>
        <dbReference type="EC" id="2.3.1.256"/>
    </reaction>
</comment>
<feature type="region of interest" description="Disordered" evidence="16">
    <location>
        <begin position="103"/>
        <end position="126"/>
    </location>
</feature>
<evidence type="ECO:0000256" key="10">
    <source>
        <dbReference type="ARBA" id="ARBA00052207"/>
    </source>
</evidence>
<dbReference type="Gene3D" id="3.40.630.30">
    <property type="match status" value="1"/>
</dbReference>
<comment type="catalytic activity">
    <reaction evidence="8">
        <text>N-terminal L-methionyl-L-isoleucyl-[protein] + acetyl-CoA = N-terminal N(alpha)-acetyl-L-methionyl-L-isoleucyl-[protein] + CoA + H(+)</text>
        <dbReference type="Rhea" id="RHEA:50524"/>
        <dbReference type="Rhea" id="RHEA-COMP:12713"/>
        <dbReference type="Rhea" id="RHEA-COMP:12714"/>
        <dbReference type="ChEBI" id="CHEBI:15378"/>
        <dbReference type="ChEBI" id="CHEBI:57287"/>
        <dbReference type="ChEBI" id="CHEBI:57288"/>
        <dbReference type="ChEBI" id="CHEBI:133379"/>
        <dbReference type="ChEBI" id="CHEBI:133380"/>
        <dbReference type="EC" id="2.3.1.256"/>
    </reaction>
</comment>
<dbReference type="SUPFAM" id="SSF55729">
    <property type="entry name" value="Acyl-CoA N-acyltransferases (Nat)"/>
    <property type="match status" value="1"/>
</dbReference>
<dbReference type="InterPro" id="IPR044542">
    <property type="entry name" value="NAA30-like"/>
</dbReference>
<evidence type="ECO:0000256" key="15">
    <source>
        <dbReference type="ARBA" id="ARBA00078622"/>
    </source>
</evidence>
<evidence type="ECO:0000256" key="14">
    <source>
        <dbReference type="ARBA" id="ARBA00076746"/>
    </source>
</evidence>
<keyword evidence="5" id="KW-0539">Nucleus</keyword>
<organism evidence="18 19">
    <name type="scientific">Daphnia galeata</name>
    <dbReference type="NCBI Taxonomy" id="27404"/>
    <lineage>
        <taxon>Eukaryota</taxon>
        <taxon>Metazoa</taxon>
        <taxon>Ecdysozoa</taxon>
        <taxon>Arthropoda</taxon>
        <taxon>Crustacea</taxon>
        <taxon>Branchiopoda</taxon>
        <taxon>Diplostraca</taxon>
        <taxon>Cladocera</taxon>
        <taxon>Anomopoda</taxon>
        <taxon>Daphniidae</taxon>
        <taxon>Daphnia</taxon>
    </lineage>
</organism>
<keyword evidence="19" id="KW-1185">Reference proteome</keyword>
<dbReference type="FunFam" id="3.40.630.30:FF:000010">
    <property type="entry name" value="Putative N-alpha-acetyltransferase 30"/>
    <property type="match status" value="1"/>
</dbReference>
<dbReference type="CDD" id="cd04301">
    <property type="entry name" value="NAT_SF"/>
    <property type="match status" value="1"/>
</dbReference>
<evidence type="ECO:0000313" key="18">
    <source>
        <dbReference type="EMBL" id="CAH0109254.1"/>
    </source>
</evidence>
<evidence type="ECO:0000313" key="19">
    <source>
        <dbReference type="Proteomes" id="UP000789390"/>
    </source>
</evidence>
<dbReference type="GO" id="GO:0120518">
    <property type="term" value="F:protein N-terminal-methionine acetyltransferase activity"/>
    <property type="evidence" value="ECO:0007669"/>
    <property type="project" value="UniProtKB-EC"/>
</dbReference>
<keyword evidence="6" id="KW-0012">Acyltransferase</keyword>
<evidence type="ECO:0000256" key="2">
    <source>
        <dbReference type="ARBA" id="ARBA00004496"/>
    </source>
</evidence>
<dbReference type="OrthoDB" id="431825at2759"/>
<evidence type="ECO:0000256" key="1">
    <source>
        <dbReference type="ARBA" id="ARBA00004123"/>
    </source>
</evidence>
<feature type="region of interest" description="Disordered" evidence="16">
    <location>
        <begin position="1"/>
        <end position="41"/>
    </location>
</feature>
<evidence type="ECO:0000256" key="7">
    <source>
        <dbReference type="ARBA" id="ARBA00024025"/>
    </source>
</evidence>
<comment type="caution">
    <text evidence="18">The sequence shown here is derived from an EMBL/GenBank/DDBJ whole genome shotgun (WGS) entry which is preliminary data.</text>
</comment>
<gene>
    <name evidence="18" type="ORF">DGAL_LOCUS12727</name>
</gene>
<dbReference type="AlphaFoldDB" id="A0A8J2WN02"/>
<comment type="catalytic activity">
    <reaction evidence="12">
        <text>N-terminal L-methionyl-L-tryptophyl-[protein] + acetyl-CoA = N-terminal N(alpha)-acetyl-L-methionyl-L-tryptophyl-[protein] + CoA + H(+)</text>
        <dbReference type="Rhea" id="RHEA:50560"/>
        <dbReference type="Rhea" id="RHEA-COMP:12724"/>
        <dbReference type="Rhea" id="RHEA-COMP:12725"/>
        <dbReference type="ChEBI" id="CHEBI:15378"/>
        <dbReference type="ChEBI" id="CHEBI:57287"/>
        <dbReference type="ChEBI" id="CHEBI:57288"/>
        <dbReference type="ChEBI" id="CHEBI:133386"/>
        <dbReference type="ChEBI" id="CHEBI:133387"/>
        <dbReference type="EC" id="2.3.1.256"/>
    </reaction>
</comment>
<evidence type="ECO:0000259" key="17">
    <source>
        <dbReference type="PROSITE" id="PS51186"/>
    </source>
</evidence>
<feature type="region of interest" description="Disordered" evidence="16">
    <location>
        <begin position="55"/>
        <end position="89"/>
    </location>
</feature>
<evidence type="ECO:0000256" key="11">
    <source>
        <dbReference type="ARBA" id="ARBA00052362"/>
    </source>
</evidence>
<evidence type="ECO:0000256" key="9">
    <source>
        <dbReference type="ARBA" id="ARBA00051225"/>
    </source>
</evidence>
<comment type="catalytic activity">
    <reaction evidence="10">
        <text>N-terminal L-methionyl-L-tyrosyl-[protein] + acetyl-CoA = N-terminal N(alpha)-acetyl-L-methionyl-L-tyrosyl-[protein] + CoA + H(+)</text>
        <dbReference type="Rhea" id="RHEA:50532"/>
        <dbReference type="Rhea" id="RHEA-COMP:12717"/>
        <dbReference type="Rhea" id="RHEA-COMP:12718"/>
        <dbReference type="ChEBI" id="CHEBI:15378"/>
        <dbReference type="ChEBI" id="CHEBI:57287"/>
        <dbReference type="ChEBI" id="CHEBI:57288"/>
        <dbReference type="ChEBI" id="CHEBI:133384"/>
        <dbReference type="ChEBI" id="CHEBI:133385"/>
        <dbReference type="EC" id="2.3.1.256"/>
    </reaction>
</comment>
<dbReference type="PANTHER" id="PTHR45896">
    <property type="entry name" value="N-ALPHA-ACETYLTRANSFERASE 30"/>
    <property type="match status" value="1"/>
</dbReference>
<evidence type="ECO:0000256" key="6">
    <source>
        <dbReference type="ARBA" id="ARBA00023315"/>
    </source>
</evidence>
<protein>
    <recommendedName>
        <fullName evidence="13">N-terminal methionine N(alpha)-acetyltransferase NatC</fullName>
        <ecNumber evidence="13">2.3.1.256</ecNumber>
    </recommendedName>
    <alternativeName>
        <fullName evidence="14">N-acetyltransferase MAK3 homolog</fullName>
    </alternativeName>
    <alternativeName>
        <fullName evidence="15">NatC catalytic subunit</fullName>
    </alternativeName>
</protein>
<dbReference type="EC" id="2.3.1.256" evidence="13"/>
<feature type="compositionally biased region" description="Low complexity" evidence="16">
    <location>
        <begin position="67"/>
        <end position="80"/>
    </location>
</feature>
<feature type="compositionally biased region" description="Polar residues" evidence="16">
    <location>
        <begin position="9"/>
        <end position="34"/>
    </location>
</feature>
<accession>A0A8J2WN02</accession>
<feature type="domain" description="N-acetyltransferase" evidence="17">
    <location>
        <begin position="134"/>
        <end position="283"/>
    </location>
</feature>
<keyword evidence="4" id="KW-0808">Transferase</keyword>
<evidence type="ECO:0000256" key="12">
    <source>
        <dbReference type="ARBA" id="ARBA00052477"/>
    </source>
</evidence>
<proteinExistence type="inferred from homology"/>
<evidence type="ECO:0000256" key="5">
    <source>
        <dbReference type="ARBA" id="ARBA00023242"/>
    </source>
</evidence>
<sequence>MAPKKKPNRTSNNHQPSEPGLVSQTNLDNENPDSCKNHKLNGHISTGKQVVEDNGVHINGCNGTHLSDSSESSSSNIHTSSPEECTNLNSDSTVEVIGASLNRLTVGSGPSDPPSEDSGENVTNPSASSLVKKVTYVQYQSELQMPDIMRLIQKDLSEPYSIYTYRYFIHNWPMLCFLAMYGEKCVGAIVCKLDVHKKVVRRGYIAMLAVDEKYRQEKIGSNLVMKAIAAMVADGADEVVLETEITNEPALRLYENLGFVRDKRLFRYYLNGVDALLGNTTICPHLESLARIDVFSLKDLNCPTYAIFSFPLVENFSRLVLVVYLIPLKLLFFIPSELVWRKLLSAPVLFRLPRFTIFHSKVPEIALWKQIQHRC</sequence>
<dbReference type="PROSITE" id="PS51186">
    <property type="entry name" value="GNAT"/>
    <property type="match status" value="1"/>
</dbReference>
<dbReference type="Pfam" id="PF00583">
    <property type="entry name" value="Acetyltransf_1"/>
    <property type="match status" value="1"/>
</dbReference>
<reference evidence="18" key="1">
    <citation type="submission" date="2021-11" db="EMBL/GenBank/DDBJ databases">
        <authorList>
            <person name="Schell T."/>
        </authorList>
    </citation>
    <scope>NUCLEOTIDE SEQUENCE</scope>
    <source>
        <strain evidence="18">M5</strain>
    </source>
</reference>
<evidence type="ECO:0000256" key="16">
    <source>
        <dbReference type="SAM" id="MobiDB-lite"/>
    </source>
</evidence>
<evidence type="ECO:0000256" key="4">
    <source>
        <dbReference type="ARBA" id="ARBA00022679"/>
    </source>
</evidence>
<evidence type="ECO:0000256" key="3">
    <source>
        <dbReference type="ARBA" id="ARBA00022490"/>
    </source>
</evidence>
<evidence type="ECO:0000256" key="8">
    <source>
        <dbReference type="ARBA" id="ARBA00050754"/>
    </source>
</evidence>
<comment type="catalytic activity">
    <reaction evidence="9">
        <text>N-terminal L-methionyl-L-leucyl-[protein] + acetyl-CoA = N-terminal N(alpha)-acetyl-L-methionyl-L-leucyl-[protein] + CoA + H(+)</text>
        <dbReference type="Rhea" id="RHEA:50520"/>
        <dbReference type="Rhea" id="RHEA-COMP:12711"/>
        <dbReference type="Rhea" id="RHEA-COMP:12712"/>
        <dbReference type="ChEBI" id="CHEBI:15378"/>
        <dbReference type="ChEBI" id="CHEBI:57287"/>
        <dbReference type="ChEBI" id="CHEBI:57288"/>
        <dbReference type="ChEBI" id="CHEBI:133377"/>
        <dbReference type="ChEBI" id="CHEBI:133378"/>
        <dbReference type="EC" id="2.3.1.256"/>
    </reaction>
</comment>